<name>A0A381Q9M2_9ZZZZ</name>
<dbReference type="EMBL" id="UINC01001221">
    <property type="protein sequence ID" value="SUZ74757.1"/>
    <property type="molecule type" value="Genomic_DNA"/>
</dbReference>
<gene>
    <name evidence="2" type="ORF">METZ01_LOCUS27611</name>
</gene>
<protein>
    <submittedName>
        <fullName evidence="2">Uncharacterized protein</fullName>
    </submittedName>
</protein>
<proteinExistence type="predicted"/>
<evidence type="ECO:0000256" key="1">
    <source>
        <dbReference type="SAM" id="MobiDB-lite"/>
    </source>
</evidence>
<feature type="region of interest" description="Disordered" evidence="1">
    <location>
        <begin position="1"/>
        <end position="22"/>
    </location>
</feature>
<reference evidence="2" key="1">
    <citation type="submission" date="2018-05" db="EMBL/GenBank/DDBJ databases">
        <authorList>
            <person name="Lanie J.A."/>
            <person name="Ng W.-L."/>
            <person name="Kazmierczak K.M."/>
            <person name="Andrzejewski T.M."/>
            <person name="Davidsen T.M."/>
            <person name="Wayne K.J."/>
            <person name="Tettelin H."/>
            <person name="Glass J.I."/>
            <person name="Rusch D."/>
            <person name="Podicherti R."/>
            <person name="Tsui H.-C.T."/>
            <person name="Winkler M.E."/>
        </authorList>
    </citation>
    <scope>NUCLEOTIDE SEQUENCE</scope>
</reference>
<sequence length="804" mass="91990">MSTNSLEQLKQAKSTLQAERKPVSQVQEAVKETKKITQFVNGALSKENRWIFQAGEQESIVSMLADITRTNKDLYNKCRTPDHFDRDANRFLKMKHQIIRQAECIHFSLDQGFYATEPRGFSAGKAIELSLKKIREIRDGHQQGKWTQLPIEANVDDSAKNEVEKIFTEATSLAEKLLKNNNISNFDPPMTVEEVQSVYKFFQNVHQIQELEQQALIDALSKKTTAEQSSPNEILDNLSSFERKLKNIRIPTSKNIPDWGLELYEMSRTDMTLRMHLLRIPFEPLGFLNRHLKKLEEQKERDGIEKSITSFHDYATQELKHLQLFIETFGGFNETLREITGILQNLSICFGKIYHNASSDTLTSVFLVKALGLIKGMLEKGGRVAASKNQTLQKIRQSVNDVNLFDAPITEGIFHALELLEQGEKEMSQYCNRISKFLDTLSSASDWDSMKTYSLLQEAYNENASLTSASMIFDSVAQTCVLLVKTIKEVESKWNELGKIRVQNQDTVTLYEQTVSFLRQNPEFTEKSLKQSSDQVEELDWILDEMLGQGALEELRFVDELRSELKPVVARVQAQRIKETARKSKLASVEEKIEQAPVVTETKVQKTKVQKTKKADKPDPFSKDRNKSVYDPFQPFEMVALKKACKPMTSSEGKMIYHVLTNTHTFFTLLNKLESSFKSDVSLESELTQDLEKSKTTHEFLNNFARLKFIPHGYYSNNNSPFNYNTTKRKFEIPAGVEKQLKLSENSTGSPMEVYRRLIRVLLGMDDPKTLAAIMPVQILSILEEDFMLKAKDQRAVVDGLQST</sequence>
<accession>A0A381Q9M2</accession>
<evidence type="ECO:0000313" key="2">
    <source>
        <dbReference type="EMBL" id="SUZ74757.1"/>
    </source>
</evidence>
<organism evidence="2">
    <name type="scientific">marine metagenome</name>
    <dbReference type="NCBI Taxonomy" id="408172"/>
    <lineage>
        <taxon>unclassified sequences</taxon>
        <taxon>metagenomes</taxon>
        <taxon>ecological metagenomes</taxon>
    </lineage>
</organism>
<dbReference type="AlphaFoldDB" id="A0A381Q9M2"/>
<feature type="compositionally biased region" description="Polar residues" evidence="1">
    <location>
        <begin position="1"/>
        <end position="17"/>
    </location>
</feature>